<dbReference type="InterPro" id="IPR036866">
    <property type="entry name" value="RibonucZ/Hydroxyglut_hydro"/>
</dbReference>
<evidence type="ECO:0000256" key="3">
    <source>
        <dbReference type="ARBA" id="ARBA00022723"/>
    </source>
</evidence>
<evidence type="ECO:0000259" key="6">
    <source>
        <dbReference type="SMART" id="SM00849"/>
    </source>
</evidence>
<feature type="domain" description="Metallo-beta-lactamase" evidence="6">
    <location>
        <begin position="43"/>
        <end position="275"/>
    </location>
</feature>
<keyword evidence="3" id="KW-0479">Metal-binding</keyword>
<dbReference type="PANTHER" id="PTHR42978:SF2">
    <property type="entry name" value="102 KBASES UNSTABLE REGION: FROM 1 TO 119443"/>
    <property type="match status" value="1"/>
</dbReference>
<comment type="cofactor">
    <cofactor evidence="1">
        <name>Zn(2+)</name>
        <dbReference type="ChEBI" id="CHEBI:29105"/>
    </cofactor>
</comment>
<evidence type="ECO:0000256" key="2">
    <source>
        <dbReference type="ARBA" id="ARBA00007749"/>
    </source>
</evidence>
<dbReference type="SMART" id="SM00849">
    <property type="entry name" value="Lactamase_B"/>
    <property type="match status" value="1"/>
</dbReference>
<dbReference type="InterPro" id="IPR001279">
    <property type="entry name" value="Metallo-B-lactamas"/>
</dbReference>
<dbReference type="AlphaFoldDB" id="A0A8H5LKJ3"/>
<evidence type="ECO:0000256" key="5">
    <source>
        <dbReference type="ARBA" id="ARBA00022833"/>
    </source>
</evidence>
<dbReference type="SUPFAM" id="SSF56281">
    <property type="entry name" value="Metallo-hydrolase/oxidoreductase"/>
    <property type="match status" value="1"/>
</dbReference>
<dbReference type="GO" id="GO:0016787">
    <property type="term" value="F:hydrolase activity"/>
    <property type="evidence" value="ECO:0007669"/>
    <property type="project" value="UniProtKB-KW"/>
</dbReference>
<dbReference type="OrthoDB" id="10250730at2759"/>
<keyword evidence="8" id="KW-1185">Reference proteome</keyword>
<name>A0A8H5LKJ3_9AGAR</name>
<dbReference type="PANTHER" id="PTHR42978">
    <property type="entry name" value="QUORUM-QUENCHING LACTONASE YTNP-RELATED-RELATED"/>
    <property type="match status" value="1"/>
</dbReference>
<proteinExistence type="inferred from homology"/>
<evidence type="ECO:0000256" key="1">
    <source>
        <dbReference type="ARBA" id="ARBA00001947"/>
    </source>
</evidence>
<sequence>MALPPPTENQPFCTVSALEAGYIYLNPAMFIENATSDIPQQCPSLSFLLQHSSNKKKLVFDLGIRKDWENSPPKIIKWIKTVYNVDVPQDVVESLEKGKLSPLDIDTVCLSHSHFDHSGHTAPFARSEFIVGGETRDLFADGFWPQNPDAAFPADLLPADRTRFLGDDVDWQSIGPFPRAYDFYGDGSLYIVDAPGHLSGHVNLLVRTNADGGWIYLAGDTAHHWNLLTGQSAIACGHPGHMHQTAHQDKALAEAMIKRVQELMKIPRVRVLLAHDSPWYEENKGGAAFFPGQFESL</sequence>
<dbReference type="Gene3D" id="3.60.15.10">
    <property type="entry name" value="Ribonuclease Z/Hydroxyacylglutathione hydrolase-like"/>
    <property type="match status" value="1"/>
</dbReference>
<keyword evidence="5" id="KW-0862">Zinc</keyword>
<protein>
    <recommendedName>
        <fullName evidence="6">Metallo-beta-lactamase domain-containing protein</fullName>
    </recommendedName>
</protein>
<evidence type="ECO:0000313" key="7">
    <source>
        <dbReference type="EMBL" id="KAF5360534.1"/>
    </source>
</evidence>
<dbReference type="InterPro" id="IPR051013">
    <property type="entry name" value="MBL_superfamily_lactonases"/>
</dbReference>
<organism evidence="7 8">
    <name type="scientific">Leucocoprinus leucothites</name>
    <dbReference type="NCBI Taxonomy" id="201217"/>
    <lineage>
        <taxon>Eukaryota</taxon>
        <taxon>Fungi</taxon>
        <taxon>Dikarya</taxon>
        <taxon>Basidiomycota</taxon>
        <taxon>Agaricomycotina</taxon>
        <taxon>Agaricomycetes</taxon>
        <taxon>Agaricomycetidae</taxon>
        <taxon>Agaricales</taxon>
        <taxon>Agaricineae</taxon>
        <taxon>Agaricaceae</taxon>
        <taxon>Leucocoprinus</taxon>
    </lineage>
</organism>
<dbReference type="Pfam" id="PF00753">
    <property type="entry name" value="Lactamase_B"/>
    <property type="match status" value="1"/>
</dbReference>
<dbReference type="GO" id="GO:0046872">
    <property type="term" value="F:metal ion binding"/>
    <property type="evidence" value="ECO:0007669"/>
    <property type="project" value="UniProtKB-KW"/>
</dbReference>
<gene>
    <name evidence="7" type="ORF">D9756_004740</name>
</gene>
<comment type="caution">
    <text evidence="7">The sequence shown here is derived from an EMBL/GenBank/DDBJ whole genome shotgun (WGS) entry which is preliminary data.</text>
</comment>
<evidence type="ECO:0000256" key="4">
    <source>
        <dbReference type="ARBA" id="ARBA00022801"/>
    </source>
</evidence>
<dbReference type="EMBL" id="JAACJO010000003">
    <property type="protein sequence ID" value="KAF5360534.1"/>
    <property type="molecule type" value="Genomic_DNA"/>
</dbReference>
<dbReference type="Proteomes" id="UP000559027">
    <property type="component" value="Unassembled WGS sequence"/>
</dbReference>
<evidence type="ECO:0000313" key="8">
    <source>
        <dbReference type="Proteomes" id="UP000559027"/>
    </source>
</evidence>
<dbReference type="CDD" id="cd07730">
    <property type="entry name" value="metallo-hydrolase-like_MBL-fold"/>
    <property type="match status" value="1"/>
</dbReference>
<keyword evidence="4" id="KW-0378">Hydrolase</keyword>
<accession>A0A8H5LKJ3</accession>
<comment type="similarity">
    <text evidence="2">Belongs to the metallo-beta-lactamase superfamily.</text>
</comment>
<reference evidence="7 8" key="1">
    <citation type="journal article" date="2020" name="ISME J.">
        <title>Uncovering the hidden diversity of litter-decomposition mechanisms in mushroom-forming fungi.</title>
        <authorList>
            <person name="Floudas D."/>
            <person name="Bentzer J."/>
            <person name="Ahren D."/>
            <person name="Johansson T."/>
            <person name="Persson P."/>
            <person name="Tunlid A."/>
        </authorList>
    </citation>
    <scope>NUCLEOTIDE SEQUENCE [LARGE SCALE GENOMIC DNA]</scope>
    <source>
        <strain evidence="7 8">CBS 146.42</strain>
    </source>
</reference>